<dbReference type="GO" id="GO:0007165">
    <property type="term" value="P:signal transduction"/>
    <property type="evidence" value="ECO:0007669"/>
    <property type="project" value="InterPro"/>
</dbReference>
<dbReference type="InterPro" id="IPR008936">
    <property type="entry name" value="Rho_GTPase_activation_prot"/>
</dbReference>
<organism evidence="2 3">
    <name type="scientific">Cladophialophora bantiana (strain ATCC 10958 / CBS 173.52 / CDC B-1940 / NIH 8579)</name>
    <name type="common">Xylohypha bantiana</name>
    <dbReference type="NCBI Taxonomy" id="1442370"/>
    <lineage>
        <taxon>Eukaryota</taxon>
        <taxon>Fungi</taxon>
        <taxon>Dikarya</taxon>
        <taxon>Ascomycota</taxon>
        <taxon>Pezizomycotina</taxon>
        <taxon>Eurotiomycetes</taxon>
        <taxon>Chaetothyriomycetidae</taxon>
        <taxon>Chaetothyriales</taxon>
        <taxon>Herpotrichiellaceae</taxon>
        <taxon>Cladophialophora</taxon>
    </lineage>
</organism>
<reference evidence="2" key="1">
    <citation type="submission" date="2015-01" db="EMBL/GenBank/DDBJ databases">
        <title>The Genome Sequence of Cladophialophora bantiana CBS 173.52.</title>
        <authorList>
            <consortium name="The Broad Institute Genomics Platform"/>
            <person name="Cuomo C."/>
            <person name="de Hoog S."/>
            <person name="Gorbushina A."/>
            <person name="Stielow B."/>
            <person name="Teixiera M."/>
            <person name="Abouelleil A."/>
            <person name="Chapman S.B."/>
            <person name="Priest M."/>
            <person name="Young S.K."/>
            <person name="Wortman J."/>
            <person name="Nusbaum C."/>
            <person name="Birren B."/>
        </authorList>
    </citation>
    <scope>NUCLEOTIDE SEQUENCE [LARGE SCALE GENOMIC DNA]</scope>
    <source>
        <strain evidence="2">CBS 173.52</strain>
    </source>
</reference>
<evidence type="ECO:0000259" key="1">
    <source>
        <dbReference type="PROSITE" id="PS50238"/>
    </source>
</evidence>
<dbReference type="RefSeq" id="XP_016620982.1">
    <property type="nucleotide sequence ID" value="XM_016763369.1"/>
</dbReference>
<dbReference type="EMBL" id="KN846986">
    <property type="protein sequence ID" value="KIW94313.1"/>
    <property type="molecule type" value="Genomic_DNA"/>
</dbReference>
<dbReference type="PROSITE" id="PS50238">
    <property type="entry name" value="RHOGAP"/>
    <property type="match status" value="1"/>
</dbReference>
<accession>A0A0D2HLV0</accession>
<dbReference type="GeneID" id="27698557"/>
<dbReference type="Pfam" id="PF00620">
    <property type="entry name" value="RhoGAP"/>
    <property type="match status" value="1"/>
</dbReference>
<feature type="domain" description="Rho-GAP" evidence="1">
    <location>
        <begin position="1"/>
        <end position="93"/>
    </location>
</feature>
<name>A0A0D2HLV0_CLAB1</name>
<dbReference type="HOGENOM" id="CLU_2399474_0_0_1"/>
<proteinExistence type="predicted"/>
<dbReference type="AlphaFoldDB" id="A0A0D2HLV0"/>
<gene>
    <name evidence="2" type="ORF">Z519_05629</name>
</gene>
<dbReference type="VEuPathDB" id="FungiDB:Z519_05629"/>
<keyword evidence="3" id="KW-1185">Reference proteome</keyword>
<sequence>MAFATVYYELTSAMEANEGRDWAQLDVLEKSLILDTLNFALMKTPRLNHHLLLYLVDLLQACVEYSDLNLMTVDRLVAVFQPSILSLGRKRCQ</sequence>
<dbReference type="InterPro" id="IPR000198">
    <property type="entry name" value="RhoGAP_dom"/>
</dbReference>
<evidence type="ECO:0000313" key="2">
    <source>
        <dbReference type="EMBL" id="KIW94313.1"/>
    </source>
</evidence>
<evidence type="ECO:0000313" key="3">
    <source>
        <dbReference type="Proteomes" id="UP000053789"/>
    </source>
</evidence>
<protein>
    <recommendedName>
        <fullName evidence="1">Rho-GAP domain-containing protein</fullName>
    </recommendedName>
</protein>
<dbReference type="OrthoDB" id="19923at2759"/>
<dbReference type="Gene3D" id="1.10.555.10">
    <property type="entry name" value="Rho GTPase activation protein"/>
    <property type="match status" value="1"/>
</dbReference>
<dbReference type="SUPFAM" id="SSF48350">
    <property type="entry name" value="GTPase activation domain, GAP"/>
    <property type="match status" value="1"/>
</dbReference>
<dbReference type="Proteomes" id="UP000053789">
    <property type="component" value="Unassembled WGS sequence"/>
</dbReference>